<dbReference type="PANTHER" id="PTHR43423:SF1">
    <property type="entry name" value="ABC TRANSPORTER I FAMILY MEMBER 17"/>
    <property type="match status" value="1"/>
</dbReference>
<keyword evidence="7" id="KW-1185">Reference proteome</keyword>
<dbReference type="SUPFAM" id="SSF52540">
    <property type="entry name" value="P-loop containing nucleoside triphosphate hydrolases"/>
    <property type="match status" value="1"/>
</dbReference>
<evidence type="ECO:0000256" key="2">
    <source>
        <dbReference type="ARBA" id="ARBA00022592"/>
    </source>
</evidence>
<organism evidence="6 7">
    <name type="scientific">Campylobacter magnus</name>
    <dbReference type="NCBI Taxonomy" id="3026462"/>
    <lineage>
        <taxon>Bacteria</taxon>
        <taxon>Pseudomonadati</taxon>
        <taxon>Campylobacterota</taxon>
        <taxon>Epsilonproteobacteria</taxon>
        <taxon>Campylobacterales</taxon>
        <taxon>Campylobacteraceae</taxon>
        <taxon>Campylobacter</taxon>
    </lineage>
</organism>
<dbReference type="NCBIfam" id="TIGR00972">
    <property type="entry name" value="3a0107s01c2"/>
    <property type="match status" value="1"/>
</dbReference>
<protein>
    <submittedName>
        <fullName evidence="6">Phosphate ABC transporter ATP-binding protein PstB</fullName>
    </submittedName>
</protein>
<dbReference type="PANTHER" id="PTHR43423">
    <property type="entry name" value="ABC TRANSPORTER I FAMILY MEMBER 17"/>
    <property type="match status" value="1"/>
</dbReference>
<gene>
    <name evidence="6" type="primary">pstB</name>
    <name evidence="6" type="ORF">Q2362_07345</name>
</gene>
<dbReference type="EMBL" id="JAULJQ010000009">
    <property type="protein sequence ID" value="MDO2409906.1"/>
    <property type="molecule type" value="Genomic_DNA"/>
</dbReference>
<dbReference type="InterPro" id="IPR003439">
    <property type="entry name" value="ABC_transporter-like_ATP-bd"/>
</dbReference>
<keyword evidence="4 6" id="KW-0067">ATP-binding</keyword>
<dbReference type="InterPro" id="IPR017871">
    <property type="entry name" value="ABC_transporter-like_CS"/>
</dbReference>
<comment type="caution">
    <text evidence="6">The sequence shown here is derived from an EMBL/GenBank/DDBJ whole genome shotgun (WGS) entry which is preliminary data.</text>
</comment>
<dbReference type="InterPro" id="IPR027417">
    <property type="entry name" value="P-loop_NTPase"/>
</dbReference>
<dbReference type="Pfam" id="PF00005">
    <property type="entry name" value="ABC_tran"/>
    <property type="match status" value="1"/>
</dbReference>
<dbReference type="SMART" id="SM00382">
    <property type="entry name" value="AAA"/>
    <property type="match status" value="1"/>
</dbReference>
<keyword evidence="1" id="KW-0813">Transport</keyword>
<keyword evidence="3" id="KW-0547">Nucleotide-binding</keyword>
<keyword evidence="2" id="KW-0592">Phosphate transport</keyword>
<dbReference type="PROSITE" id="PS50893">
    <property type="entry name" value="ABC_TRANSPORTER_2"/>
    <property type="match status" value="1"/>
</dbReference>
<name>A0ABT8T838_9BACT</name>
<accession>A0ABT8T838</accession>
<dbReference type="InterPro" id="IPR005670">
    <property type="entry name" value="PstB-like"/>
</dbReference>
<evidence type="ECO:0000313" key="6">
    <source>
        <dbReference type="EMBL" id="MDO2409906.1"/>
    </source>
</evidence>
<dbReference type="PROSITE" id="PS00211">
    <property type="entry name" value="ABC_TRANSPORTER_1"/>
    <property type="match status" value="1"/>
</dbReference>
<sequence length="252" mass="27832">MSILEIKNFSFYYANKNDASLEDINLSLAKSSVTALIGPSGCGKSTLLRSINRICDITQGNRYKGEIIFKGKNILSKNTNLIKLRSKIGMIFQAPTPFNMSIRDNVLYGLKIKGIKNKAELNVILESSLKKANLWKEVKDRLDSDATKLSGGQAQRLCIARAIALSPEILLFDEPTSALDPISTAAIEELILELKQKYCVLIVTHNMSQAKRIADVTAFMYLGKLIEAGNSKDIFNRPKTKLLSDYVGGKIG</sequence>
<dbReference type="Gene3D" id="3.40.50.300">
    <property type="entry name" value="P-loop containing nucleotide triphosphate hydrolases"/>
    <property type="match status" value="1"/>
</dbReference>
<evidence type="ECO:0000259" key="5">
    <source>
        <dbReference type="PROSITE" id="PS50893"/>
    </source>
</evidence>
<dbReference type="CDD" id="cd03260">
    <property type="entry name" value="ABC_PstB_phosphate_transporter"/>
    <property type="match status" value="1"/>
</dbReference>
<dbReference type="InterPro" id="IPR003593">
    <property type="entry name" value="AAA+_ATPase"/>
</dbReference>
<feature type="domain" description="ABC transporter" evidence="5">
    <location>
        <begin position="4"/>
        <end position="247"/>
    </location>
</feature>
<evidence type="ECO:0000256" key="3">
    <source>
        <dbReference type="ARBA" id="ARBA00022741"/>
    </source>
</evidence>
<dbReference type="Proteomes" id="UP001171111">
    <property type="component" value="Unassembled WGS sequence"/>
</dbReference>
<reference evidence="6 7" key="1">
    <citation type="submission" date="2023-06" db="EMBL/GenBank/DDBJ databases">
        <title>Campylobacter magnum sp. nov., isolated from cecal contents of domestic pigs (Sus scrofa domesticus).</title>
        <authorList>
            <person name="Papic B."/>
            <person name="Gruntar I."/>
        </authorList>
    </citation>
    <scope>NUCLEOTIDE SEQUENCE [LARGE SCALE GENOMIC DNA]</scope>
    <source>
        <strain evidence="7">34484-21</strain>
    </source>
</reference>
<evidence type="ECO:0000256" key="1">
    <source>
        <dbReference type="ARBA" id="ARBA00022448"/>
    </source>
</evidence>
<dbReference type="GO" id="GO:0005524">
    <property type="term" value="F:ATP binding"/>
    <property type="evidence" value="ECO:0007669"/>
    <property type="project" value="UniProtKB-KW"/>
</dbReference>
<proteinExistence type="predicted"/>
<evidence type="ECO:0000256" key="4">
    <source>
        <dbReference type="ARBA" id="ARBA00022840"/>
    </source>
</evidence>
<evidence type="ECO:0000313" key="7">
    <source>
        <dbReference type="Proteomes" id="UP001171111"/>
    </source>
</evidence>
<dbReference type="RefSeq" id="WP_302244679.1">
    <property type="nucleotide sequence ID" value="NZ_JAULJQ010000009.1"/>
</dbReference>